<name>A0ABZ1NH68_9NOCA</name>
<feature type="transmembrane region" description="Helical" evidence="2">
    <location>
        <begin position="118"/>
        <end position="137"/>
    </location>
</feature>
<sequence>MNEILALIGVGGLIPTVIAAVSAWFSTTFSRRINKRAIETTMTADAVPPVVSIPTEPADQDTDHTQTPRPRTEEYLRQVRSAMAQSTAFFWAYMISGCCGVVVVLAAASMVAFGNRDAAAATSIMGAVPVGITALFYKRSTDLDKIVGENLARLGKADEIAEANRAAHDVVSRMGVGADQDRLLAMIGVRQLFPSATPAEVAELLRTVPVESGHRVAAVRPQG</sequence>
<feature type="domain" description="Cyanobacterial TRADD-N associated 2 transmembrane" evidence="3">
    <location>
        <begin position="83"/>
        <end position="142"/>
    </location>
</feature>
<organism evidence="4 5">
    <name type="scientific">Nocardia salmonicida</name>
    <dbReference type="NCBI Taxonomy" id="53431"/>
    <lineage>
        <taxon>Bacteria</taxon>
        <taxon>Bacillati</taxon>
        <taxon>Actinomycetota</taxon>
        <taxon>Actinomycetes</taxon>
        <taxon>Mycobacteriales</taxon>
        <taxon>Nocardiaceae</taxon>
        <taxon>Nocardia</taxon>
    </lineage>
</organism>
<feature type="transmembrane region" description="Helical" evidence="2">
    <location>
        <begin position="6"/>
        <end position="26"/>
    </location>
</feature>
<accession>A0ABZ1NH68</accession>
<keyword evidence="5" id="KW-1185">Reference proteome</keyword>
<dbReference type="Proteomes" id="UP001621418">
    <property type="component" value="Chromosome"/>
</dbReference>
<evidence type="ECO:0000256" key="2">
    <source>
        <dbReference type="SAM" id="Phobius"/>
    </source>
</evidence>
<keyword evidence="2" id="KW-0472">Membrane</keyword>
<feature type="transmembrane region" description="Helical" evidence="2">
    <location>
        <begin position="90"/>
        <end position="112"/>
    </location>
</feature>
<keyword evidence="2" id="KW-1133">Transmembrane helix</keyword>
<reference evidence="4 5" key="1">
    <citation type="submission" date="2022-10" db="EMBL/GenBank/DDBJ databases">
        <title>The complete genomes of actinobacterial strains from the NBC collection.</title>
        <authorList>
            <person name="Joergensen T.S."/>
            <person name="Alvarez Arevalo M."/>
            <person name="Sterndorff E.B."/>
            <person name="Faurdal D."/>
            <person name="Vuksanovic O."/>
            <person name="Mourched A.-S."/>
            <person name="Charusanti P."/>
            <person name="Shaw S."/>
            <person name="Blin K."/>
            <person name="Weber T."/>
        </authorList>
    </citation>
    <scope>NUCLEOTIDE SEQUENCE [LARGE SCALE GENOMIC DNA]</scope>
    <source>
        <strain evidence="4 5">NBC_01413</strain>
    </source>
</reference>
<dbReference type="Pfam" id="PF20712">
    <property type="entry name" value="CyanoTRADDas_TM"/>
    <property type="match status" value="1"/>
</dbReference>
<gene>
    <name evidence="4" type="ORF">OG308_15195</name>
</gene>
<keyword evidence="2" id="KW-0812">Transmembrane</keyword>
<dbReference type="InterPro" id="IPR048567">
    <property type="entry name" value="CyanoTRADDas_TM"/>
</dbReference>
<protein>
    <recommendedName>
        <fullName evidence="3">Cyanobacterial TRADD-N associated 2 transmembrane domain-containing protein</fullName>
    </recommendedName>
</protein>
<dbReference type="RefSeq" id="WP_364655942.1">
    <property type="nucleotide sequence ID" value="NZ_CP109527.1"/>
</dbReference>
<evidence type="ECO:0000313" key="5">
    <source>
        <dbReference type="Proteomes" id="UP001621418"/>
    </source>
</evidence>
<dbReference type="EMBL" id="CP109527">
    <property type="protein sequence ID" value="WTY39073.1"/>
    <property type="molecule type" value="Genomic_DNA"/>
</dbReference>
<feature type="region of interest" description="Disordered" evidence="1">
    <location>
        <begin position="50"/>
        <end position="70"/>
    </location>
</feature>
<evidence type="ECO:0000256" key="1">
    <source>
        <dbReference type="SAM" id="MobiDB-lite"/>
    </source>
</evidence>
<proteinExistence type="predicted"/>
<feature type="compositionally biased region" description="Basic and acidic residues" evidence="1">
    <location>
        <begin position="61"/>
        <end position="70"/>
    </location>
</feature>
<evidence type="ECO:0000313" key="4">
    <source>
        <dbReference type="EMBL" id="WTY39073.1"/>
    </source>
</evidence>
<evidence type="ECO:0000259" key="3">
    <source>
        <dbReference type="Pfam" id="PF20712"/>
    </source>
</evidence>